<name>A0ABQ1JCE8_9PROT</name>
<proteinExistence type="predicted"/>
<evidence type="ECO:0000256" key="2">
    <source>
        <dbReference type="SAM" id="SignalP"/>
    </source>
</evidence>
<protein>
    <recommendedName>
        <fullName evidence="5">Tetratricopeptide repeat protein</fullName>
    </recommendedName>
</protein>
<dbReference type="PANTHER" id="PTHR12558:SF13">
    <property type="entry name" value="CELL DIVISION CYCLE PROTEIN 27 HOMOLOG"/>
    <property type="match status" value="1"/>
</dbReference>
<accession>A0ABQ1JCE8</accession>
<evidence type="ECO:0008006" key="5">
    <source>
        <dbReference type="Google" id="ProtNLM"/>
    </source>
</evidence>
<dbReference type="Proteomes" id="UP000628854">
    <property type="component" value="Unassembled WGS sequence"/>
</dbReference>
<keyword evidence="2" id="KW-0732">Signal</keyword>
<dbReference type="PROSITE" id="PS51257">
    <property type="entry name" value="PROKAR_LIPOPROTEIN"/>
    <property type="match status" value="1"/>
</dbReference>
<evidence type="ECO:0000313" key="4">
    <source>
        <dbReference type="Proteomes" id="UP000628854"/>
    </source>
</evidence>
<gene>
    <name evidence="3" type="ORF">GCM10011503_10770</name>
</gene>
<sequence>MTSKASLAILAAALFVSGCASQSAPSNFTDAERAEFDARKQEVLGALSAYSGDYEVSDAAMKTAVRGEDGRPVGLLAYESPVDAVKAGDIAAFIASMQTNSVRDGTPSPFAAVVLSIDAAAAGDYDRALATVKTAVESDDMTIMGGFLEAWYLALNGQSDAAVDAHRAVGAALPGLTGDLSLAAMLEVVGREQEALAVYSSITPTKITAPEHEFDPQNLLYGHVKLVVARQAILLRKLGRIEEAKDLYTRLAAAEPEEAVSYQAALEQLETGRGIDDETMTASAAFARSLSDYSLALSYQRLIRSAFVGERVRGFDDTKSVFDQLALINDPGNEDLRLAIVGDLYDETYFDAAIHVATAAPEPTAGLKLAEAQACLRLEQPEKSHAALDEAIRLAEEDEELGTYSSAMLIYALLDDKKKATDLAEKTPELALTDAERASAHGTSSAIYAQFGEFEQALVHAKAARNLDDTHDRRMALANALAEADEIDEALRLIRTESLARPNDPYMLNTLGYFLVEHTDRYAEAYRVLARANALAPADPYISDSFGWARYKLGDLEGARRYIEQSRNEIAPNVHWEIEDHLGDIYWHLGDKDAARAAWRTALNDYPSETKRAEIQEKLDNGLAGPPPEKQPLPKVSLGDEGEIGRQDI</sequence>
<dbReference type="Gene3D" id="1.25.40.10">
    <property type="entry name" value="Tetratricopeptide repeat domain"/>
    <property type="match status" value="2"/>
</dbReference>
<dbReference type="InterPro" id="IPR019734">
    <property type="entry name" value="TPR_rpt"/>
</dbReference>
<dbReference type="InterPro" id="IPR011990">
    <property type="entry name" value="TPR-like_helical_dom_sf"/>
</dbReference>
<dbReference type="SUPFAM" id="SSF48452">
    <property type="entry name" value="TPR-like"/>
    <property type="match status" value="2"/>
</dbReference>
<dbReference type="PANTHER" id="PTHR12558">
    <property type="entry name" value="CELL DIVISION CYCLE 16,23,27"/>
    <property type="match status" value="1"/>
</dbReference>
<dbReference type="RefSeq" id="WP_084391517.1">
    <property type="nucleotide sequence ID" value="NZ_BMKF01000001.1"/>
</dbReference>
<feature type="signal peptide" evidence="2">
    <location>
        <begin position="1"/>
        <end position="20"/>
    </location>
</feature>
<dbReference type="Pfam" id="PF13181">
    <property type="entry name" value="TPR_8"/>
    <property type="match status" value="1"/>
</dbReference>
<organism evidence="3 4">
    <name type="scientific">Henriciella pelagia</name>
    <dbReference type="NCBI Taxonomy" id="1977912"/>
    <lineage>
        <taxon>Bacteria</taxon>
        <taxon>Pseudomonadati</taxon>
        <taxon>Pseudomonadota</taxon>
        <taxon>Alphaproteobacteria</taxon>
        <taxon>Hyphomonadales</taxon>
        <taxon>Hyphomonadaceae</taxon>
        <taxon>Henriciella</taxon>
    </lineage>
</organism>
<comment type="caution">
    <text evidence="3">The sequence shown here is derived from an EMBL/GenBank/DDBJ whole genome shotgun (WGS) entry which is preliminary data.</text>
</comment>
<dbReference type="EMBL" id="BMKF01000001">
    <property type="protein sequence ID" value="GGB63873.1"/>
    <property type="molecule type" value="Genomic_DNA"/>
</dbReference>
<keyword evidence="4" id="KW-1185">Reference proteome</keyword>
<reference evidence="4" key="1">
    <citation type="journal article" date="2019" name="Int. J. Syst. Evol. Microbiol.">
        <title>The Global Catalogue of Microorganisms (GCM) 10K type strain sequencing project: providing services to taxonomists for standard genome sequencing and annotation.</title>
        <authorList>
            <consortium name="The Broad Institute Genomics Platform"/>
            <consortium name="The Broad Institute Genome Sequencing Center for Infectious Disease"/>
            <person name="Wu L."/>
            <person name="Ma J."/>
        </authorList>
    </citation>
    <scope>NUCLEOTIDE SEQUENCE [LARGE SCALE GENOMIC DNA]</scope>
    <source>
        <strain evidence="4">CGMCC 1.15928</strain>
    </source>
</reference>
<evidence type="ECO:0000256" key="1">
    <source>
        <dbReference type="SAM" id="MobiDB-lite"/>
    </source>
</evidence>
<feature type="compositionally biased region" description="Basic and acidic residues" evidence="1">
    <location>
        <begin position="610"/>
        <end position="620"/>
    </location>
</feature>
<feature type="chain" id="PRO_5046848969" description="Tetratricopeptide repeat protein" evidence="2">
    <location>
        <begin position="21"/>
        <end position="649"/>
    </location>
</feature>
<feature type="region of interest" description="Disordered" evidence="1">
    <location>
        <begin position="610"/>
        <end position="649"/>
    </location>
</feature>
<evidence type="ECO:0000313" key="3">
    <source>
        <dbReference type="EMBL" id="GGB63873.1"/>
    </source>
</evidence>